<gene>
    <name evidence="2" type="ORF">LOTGIDRAFT_152809</name>
</gene>
<dbReference type="OMA" id="CDTSSQC"/>
<evidence type="ECO:0008006" key="4">
    <source>
        <dbReference type="Google" id="ProtNLM"/>
    </source>
</evidence>
<organism evidence="2 3">
    <name type="scientific">Lottia gigantea</name>
    <name type="common">Giant owl limpet</name>
    <dbReference type="NCBI Taxonomy" id="225164"/>
    <lineage>
        <taxon>Eukaryota</taxon>
        <taxon>Metazoa</taxon>
        <taxon>Spiralia</taxon>
        <taxon>Lophotrochozoa</taxon>
        <taxon>Mollusca</taxon>
        <taxon>Gastropoda</taxon>
        <taxon>Patellogastropoda</taxon>
        <taxon>Lottioidea</taxon>
        <taxon>Lottiidae</taxon>
        <taxon>Lottia</taxon>
    </lineage>
</organism>
<evidence type="ECO:0000313" key="3">
    <source>
        <dbReference type="Proteomes" id="UP000030746"/>
    </source>
</evidence>
<dbReference type="RefSeq" id="XP_009051568.1">
    <property type="nucleotide sequence ID" value="XM_009053320.1"/>
</dbReference>
<proteinExistence type="predicted"/>
<dbReference type="PANTHER" id="PTHR18821:SF2">
    <property type="entry name" value="DICKKOPF-RELATED PROTEIN 3-LIKE"/>
    <property type="match status" value="1"/>
</dbReference>
<evidence type="ECO:0000256" key="1">
    <source>
        <dbReference type="ARBA" id="ARBA00022656"/>
    </source>
</evidence>
<name>V4AV51_LOTGI</name>
<sequence>MSVTPWQNCKSICLGHVESWEDICDEPTLTPQNLQIIILKALSVIGGEAATICKTSSECGYDECCMMVIPLRGKRATDYGYCTPNGRDKQKCYINNAFSANGRHANSCPCGNGYQCVSSGYREIPQGEVGQCTAVQQKGKRQDPVNKGCSSGKDCGMDECCVSRVRPLGKRFFLGSTNSGVCTKLGTKGSGCLVKMESKRPLTQVFQCPCSTGYFCKSSHQFDIPLGEMGVCTA</sequence>
<keyword evidence="1" id="KW-0800">Toxin</keyword>
<accession>V4AV51</accession>
<dbReference type="GO" id="GO:0090729">
    <property type="term" value="F:toxin activity"/>
    <property type="evidence" value="ECO:0007669"/>
    <property type="project" value="UniProtKB-KW"/>
</dbReference>
<dbReference type="InterPro" id="IPR009523">
    <property type="entry name" value="Prokineticin"/>
</dbReference>
<keyword evidence="3" id="KW-1185">Reference proteome</keyword>
<protein>
    <recommendedName>
        <fullName evidence="4">Prokineticin domain-containing protein</fullName>
    </recommendedName>
</protein>
<dbReference type="PANTHER" id="PTHR18821">
    <property type="entry name" value="PROKINETICIN"/>
    <property type="match status" value="1"/>
</dbReference>
<dbReference type="CTD" id="20235790"/>
<dbReference type="AlphaFoldDB" id="V4AV51"/>
<dbReference type="Proteomes" id="UP000030746">
    <property type="component" value="Unassembled WGS sequence"/>
</dbReference>
<dbReference type="OrthoDB" id="6428169at2759"/>
<reference evidence="2 3" key="1">
    <citation type="journal article" date="2013" name="Nature">
        <title>Insights into bilaterian evolution from three spiralian genomes.</title>
        <authorList>
            <person name="Simakov O."/>
            <person name="Marletaz F."/>
            <person name="Cho S.J."/>
            <person name="Edsinger-Gonzales E."/>
            <person name="Havlak P."/>
            <person name="Hellsten U."/>
            <person name="Kuo D.H."/>
            <person name="Larsson T."/>
            <person name="Lv J."/>
            <person name="Arendt D."/>
            <person name="Savage R."/>
            <person name="Osoegawa K."/>
            <person name="de Jong P."/>
            <person name="Grimwood J."/>
            <person name="Chapman J.A."/>
            <person name="Shapiro H."/>
            <person name="Aerts A."/>
            <person name="Otillar R.P."/>
            <person name="Terry A.Y."/>
            <person name="Boore J.L."/>
            <person name="Grigoriev I.V."/>
            <person name="Lindberg D.R."/>
            <person name="Seaver E.C."/>
            <person name="Weisblat D.A."/>
            <person name="Putnam N.H."/>
            <person name="Rokhsar D.S."/>
        </authorList>
    </citation>
    <scope>NUCLEOTIDE SEQUENCE [LARGE SCALE GENOMIC DNA]</scope>
</reference>
<dbReference type="KEGG" id="lgi:LOTGIDRAFT_152809"/>
<dbReference type="HOGENOM" id="CLU_1186176_0_0_1"/>
<dbReference type="GeneID" id="20235790"/>
<evidence type="ECO:0000313" key="2">
    <source>
        <dbReference type="EMBL" id="ESO97716.1"/>
    </source>
</evidence>
<dbReference type="EMBL" id="KB201304">
    <property type="protein sequence ID" value="ESO97716.1"/>
    <property type="molecule type" value="Genomic_DNA"/>
</dbReference>
<dbReference type="Gene3D" id="2.10.80.10">
    <property type="entry name" value="Lipase, subunit A"/>
    <property type="match status" value="2"/>
</dbReference>